<dbReference type="SMART" id="SM00490">
    <property type="entry name" value="HELICc"/>
    <property type="match status" value="1"/>
</dbReference>
<evidence type="ECO:0000259" key="4">
    <source>
        <dbReference type="SMART" id="SM00490"/>
    </source>
</evidence>
<dbReference type="InterPro" id="IPR038718">
    <property type="entry name" value="SNF2-like_sf"/>
</dbReference>
<gene>
    <name evidence="5" type="ORF">B0J13DRAFT_584742</name>
</gene>
<dbReference type="Gene3D" id="3.40.50.300">
    <property type="entry name" value="P-loop containing nucleotide triphosphate hydrolases"/>
    <property type="match status" value="1"/>
</dbReference>
<keyword evidence="2 5" id="KW-0378">Hydrolase</keyword>
<dbReference type="GO" id="GO:0008094">
    <property type="term" value="F:ATP-dependent activity, acting on DNA"/>
    <property type="evidence" value="ECO:0007669"/>
    <property type="project" value="TreeGrafter"/>
</dbReference>
<dbReference type="OrthoDB" id="448448at2759"/>
<dbReference type="Pfam" id="PF00176">
    <property type="entry name" value="SNF2-rel_dom"/>
    <property type="match status" value="1"/>
</dbReference>
<dbReference type="CDD" id="cd18793">
    <property type="entry name" value="SF2_C_SNF"/>
    <property type="match status" value="1"/>
</dbReference>
<dbReference type="InterPro" id="IPR050628">
    <property type="entry name" value="SNF2_RAD54_helicase_TF"/>
</dbReference>
<dbReference type="Gene3D" id="3.40.50.10810">
    <property type="entry name" value="Tandem AAA-ATPase domain"/>
    <property type="match status" value="1"/>
</dbReference>
<dbReference type="InterPro" id="IPR001650">
    <property type="entry name" value="Helicase_C-like"/>
</dbReference>
<dbReference type="GO" id="GO:0016787">
    <property type="term" value="F:hydrolase activity"/>
    <property type="evidence" value="ECO:0007669"/>
    <property type="project" value="UniProtKB-KW"/>
</dbReference>
<evidence type="ECO:0000256" key="2">
    <source>
        <dbReference type="ARBA" id="ARBA00022801"/>
    </source>
</evidence>
<keyword evidence="6" id="KW-1185">Reference proteome</keyword>
<dbReference type="GO" id="GO:0005634">
    <property type="term" value="C:nucleus"/>
    <property type="evidence" value="ECO:0007669"/>
    <property type="project" value="TreeGrafter"/>
</dbReference>
<evidence type="ECO:0000256" key="1">
    <source>
        <dbReference type="ARBA" id="ARBA00022741"/>
    </source>
</evidence>
<dbReference type="AlphaFoldDB" id="A0A9P9EUW0"/>
<keyword evidence="1" id="KW-0547">Nucleotide-binding</keyword>
<dbReference type="PANTHER" id="PTHR45626">
    <property type="entry name" value="TRANSCRIPTION TERMINATION FACTOR 2-RELATED"/>
    <property type="match status" value="1"/>
</dbReference>
<dbReference type="EMBL" id="JAGMUU010000009">
    <property type="protein sequence ID" value="KAH7145692.1"/>
    <property type="molecule type" value="Genomic_DNA"/>
</dbReference>
<dbReference type="SUPFAM" id="SSF52540">
    <property type="entry name" value="P-loop containing nucleoside triphosphate hydrolases"/>
    <property type="match status" value="1"/>
</dbReference>
<dbReference type="GO" id="GO:0005524">
    <property type="term" value="F:ATP binding"/>
    <property type="evidence" value="ECO:0007669"/>
    <property type="project" value="UniProtKB-KW"/>
</dbReference>
<dbReference type="GO" id="GO:0006281">
    <property type="term" value="P:DNA repair"/>
    <property type="evidence" value="ECO:0007669"/>
    <property type="project" value="TreeGrafter"/>
</dbReference>
<dbReference type="PANTHER" id="PTHR45626:SF22">
    <property type="entry name" value="DNA REPAIR PROTEIN RAD5"/>
    <property type="match status" value="1"/>
</dbReference>
<accession>A0A9P9EUW0</accession>
<dbReference type="Pfam" id="PF00271">
    <property type="entry name" value="Helicase_C"/>
    <property type="match status" value="1"/>
</dbReference>
<feature type="domain" description="Helicase C-terminal" evidence="4">
    <location>
        <begin position="258"/>
        <end position="329"/>
    </location>
</feature>
<dbReference type="InterPro" id="IPR027417">
    <property type="entry name" value="P-loop_NTPase"/>
</dbReference>
<evidence type="ECO:0000313" key="5">
    <source>
        <dbReference type="EMBL" id="KAH7145692.1"/>
    </source>
</evidence>
<dbReference type="InterPro" id="IPR049730">
    <property type="entry name" value="SNF2/RAD54-like_C"/>
</dbReference>
<keyword evidence="3" id="KW-0067">ATP-binding</keyword>
<name>A0A9P9EUW0_9HYPO</name>
<dbReference type="Proteomes" id="UP000717696">
    <property type="component" value="Unassembled WGS sequence"/>
</dbReference>
<evidence type="ECO:0000313" key="6">
    <source>
        <dbReference type="Proteomes" id="UP000717696"/>
    </source>
</evidence>
<comment type="caution">
    <text evidence="5">The sequence shown here is derived from an EMBL/GenBank/DDBJ whole genome shotgun (WGS) entry which is preliminary data.</text>
</comment>
<sequence>MDLDVQRRLRHSPTHCIRNDNTEFLKAAESLDAERRWCLSGTPIQTSLHDLRSLMKFLRHAPLMSSKPFEKHIIDPTRNESKDQDQFRNPRLLLHAICLRRSEECLNLPPSVTETIPVVQTEQESAEYQIILENCQNELCNRGTVPQATPSQKPLLLLNRKPWLKKVLLTLGNEICECCSDTEGNMETFDGIDGCPMIAVVTPSSRTSSASPISNEASMIETSGYSSKLTAVAQNLEISCKNFNSKSVVFSSLRLTLDTLGRVLLQRGITLLRIDGRVKPADRTAIMSRFRKNPEALVLLMTIDSVHLIEPHWNPAMEAQAIARVLRMGQKQTVTIVKYVTEKTVE</sequence>
<dbReference type="InterPro" id="IPR000330">
    <property type="entry name" value="SNF2_N"/>
</dbReference>
<proteinExistence type="predicted"/>
<organism evidence="5 6">
    <name type="scientific">Dactylonectria estremocensis</name>
    <dbReference type="NCBI Taxonomy" id="1079267"/>
    <lineage>
        <taxon>Eukaryota</taxon>
        <taxon>Fungi</taxon>
        <taxon>Dikarya</taxon>
        <taxon>Ascomycota</taxon>
        <taxon>Pezizomycotina</taxon>
        <taxon>Sordariomycetes</taxon>
        <taxon>Hypocreomycetidae</taxon>
        <taxon>Hypocreales</taxon>
        <taxon>Nectriaceae</taxon>
        <taxon>Dactylonectria</taxon>
    </lineage>
</organism>
<protein>
    <submittedName>
        <fullName evidence="5">P-loop containing nucleoside triphosphate hydrolase protein</fullName>
    </submittedName>
</protein>
<evidence type="ECO:0000256" key="3">
    <source>
        <dbReference type="ARBA" id="ARBA00022840"/>
    </source>
</evidence>
<reference evidence="5" key="1">
    <citation type="journal article" date="2021" name="Nat. Commun.">
        <title>Genetic determinants of endophytism in the Arabidopsis root mycobiome.</title>
        <authorList>
            <person name="Mesny F."/>
            <person name="Miyauchi S."/>
            <person name="Thiergart T."/>
            <person name="Pickel B."/>
            <person name="Atanasova L."/>
            <person name="Karlsson M."/>
            <person name="Huettel B."/>
            <person name="Barry K.W."/>
            <person name="Haridas S."/>
            <person name="Chen C."/>
            <person name="Bauer D."/>
            <person name="Andreopoulos W."/>
            <person name="Pangilinan J."/>
            <person name="LaButti K."/>
            <person name="Riley R."/>
            <person name="Lipzen A."/>
            <person name="Clum A."/>
            <person name="Drula E."/>
            <person name="Henrissat B."/>
            <person name="Kohler A."/>
            <person name="Grigoriev I.V."/>
            <person name="Martin F.M."/>
            <person name="Hacquard S."/>
        </authorList>
    </citation>
    <scope>NUCLEOTIDE SEQUENCE</scope>
    <source>
        <strain evidence="5">MPI-CAGE-AT-0021</strain>
    </source>
</reference>